<dbReference type="EMBL" id="JAEPQZ010000007">
    <property type="protein sequence ID" value="KAG2179183.1"/>
    <property type="molecule type" value="Genomic_DNA"/>
</dbReference>
<keyword evidence="3" id="KW-0472">Membrane</keyword>
<dbReference type="InterPro" id="IPR008984">
    <property type="entry name" value="SMAD_FHA_dom_sf"/>
</dbReference>
<dbReference type="PANTHER" id="PTHR15715:SF37">
    <property type="entry name" value="LD47843P"/>
    <property type="match status" value="1"/>
</dbReference>
<reference evidence="5" key="1">
    <citation type="submission" date="2020-12" db="EMBL/GenBank/DDBJ databases">
        <title>Metabolic potential, ecology and presence of endohyphal bacteria is reflected in genomic diversity of Mucoromycotina.</title>
        <authorList>
            <person name="Muszewska A."/>
            <person name="Okrasinska A."/>
            <person name="Steczkiewicz K."/>
            <person name="Drgas O."/>
            <person name="Orlowska M."/>
            <person name="Perlinska-Lenart U."/>
            <person name="Aleksandrzak-Piekarczyk T."/>
            <person name="Szatraj K."/>
            <person name="Zielenkiewicz U."/>
            <person name="Pilsyk S."/>
            <person name="Malc E."/>
            <person name="Mieczkowski P."/>
            <person name="Kruszewska J.S."/>
            <person name="Biernat P."/>
            <person name="Pawlowska J."/>
        </authorList>
    </citation>
    <scope>NUCLEOTIDE SEQUENCE</scope>
    <source>
        <strain evidence="5">WA0000067209</strain>
    </source>
</reference>
<feature type="region of interest" description="Disordered" evidence="2">
    <location>
        <begin position="1"/>
        <end position="44"/>
    </location>
</feature>
<dbReference type="Proteomes" id="UP000654370">
    <property type="component" value="Unassembled WGS sequence"/>
</dbReference>
<dbReference type="InterPro" id="IPR000253">
    <property type="entry name" value="FHA_dom"/>
</dbReference>
<keyword evidence="3" id="KW-0812">Transmembrane</keyword>
<keyword evidence="1" id="KW-0175">Coiled coil</keyword>
<evidence type="ECO:0000256" key="3">
    <source>
        <dbReference type="SAM" id="Phobius"/>
    </source>
</evidence>
<accession>A0A8H7UGM8</accession>
<dbReference type="GO" id="GO:0005737">
    <property type="term" value="C:cytoplasm"/>
    <property type="evidence" value="ECO:0007669"/>
    <property type="project" value="TreeGrafter"/>
</dbReference>
<gene>
    <name evidence="5" type="ORF">INT43_002033</name>
</gene>
<evidence type="ECO:0000256" key="2">
    <source>
        <dbReference type="SAM" id="MobiDB-lite"/>
    </source>
</evidence>
<dbReference type="PROSITE" id="PS50006">
    <property type="entry name" value="FHA_DOMAIN"/>
    <property type="match status" value="1"/>
</dbReference>
<keyword evidence="3" id="KW-1133">Transmembrane helix</keyword>
<dbReference type="InterPro" id="IPR051176">
    <property type="entry name" value="Cent_Immune-Sig_Mod"/>
</dbReference>
<keyword evidence="6" id="KW-1185">Reference proteome</keyword>
<dbReference type="PANTHER" id="PTHR15715">
    <property type="entry name" value="CENTROSOMAL PROTEIN OF 170 KDA"/>
    <property type="match status" value="1"/>
</dbReference>
<dbReference type="SUPFAM" id="SSF49879">
    <property type="entry name" value="SMAD/FHA domain"/>
    <property type="match status" value="1"/>
</dbReference>
<sequence>MATSVSSSSSVSTIGDDSKYASRSKATKRLNRPSPMSGTPKATINLLPQHGSFQPKILDLLDDVHVKIGRQTSAKSAPGPNNGYFDSKVLSRTHAEVWYEQGKVYIKDVKSSNGTFINGVRLSQEGEESAPVELNHNDVVEFGIDIMNEDGTVLYHKVACKVTIIILASAEGTTREAGPSNNNNNNNLGNVEYLQKRLSKPSTPSNSSDVGLDRVQNTTDFMPRSLYNSKDTINLDQLVQKLQVELQMATEAGSELRVLKSTVGNVERCMSKENLSQMTARIADLNRQLQQCKEQAASYLEKNRHQDLAMLSAQRELTRFRATIRKLESENTKLQQDNHSLQDIVDACRLDKDEETLGIRDQLLQQKQVTLDHEEENRKLHQQIQILEVRRNFPSNQPIGLQQALQIPSVQIMLAVFIPIFSVVQYLLLQ</sequence>
<organism evidence="5 6">
    <name type="scientific">Mortierella isabellina</name>
    <name type="common">Filamentous fungus</name>
    <name type="synonym">Umbelopsis isabellina</name>
    <dbReference type="NCBI Taxonomy" id="91625"/>
    <lineage>
        <taxon>Eukaryota</taxon>
        <taxon>Fungi</taxon>
        <taxon>Fungi incertae sedis</taxon>
        <taxon>Mucoromycota</taxon>
        <taxon>Mucoromycotina</taxon>
        <taxon>Umbelopsidomycetes</taxon>
        <taxon>Umbelopsidales</taxon>
        <taxon>Umbelopsidaceae</taxon>
        <taxon>Umbelopsis</taxon>
    </lineage>
</organism>
<evidence type="ECO:0000256" key="1">
    <source>
        <dbReference type="SAM" id="Coils"/>
    </source>
</evidence>
<dbReference type="CDD" id="cd22679">
    <property type="entry name" value="FHA_SLMAP"/>
    <property type="match status" value="1"/>
</dbReference>
<protein>
    <recommendedName>
        <fullName evidence="4">FHA domain-containing protein</fullName>
    </recommendedName>
</protein>
<feature type="transmembrane region" description="Helical" evidence="3">
    <location>
        <begin position="410"/>
        <end position="429"/>
    </location>
</feature>
<feature type="domain" description="FHA" evidence="4">
    <location>
        <begin position="66"/>
        <end position="122"/>
    </location>
</feature>
<evidence type="ECO:0000259" key="4">
    <source>
        <dbReference type="PROSITE" id="PS50006"/>
    </source>
</evidence>
<feature type="compositionally biased region" description="Low complexity" evidence="2">
    <location>
        <begin position="1"/>
        <end position="12"/>
    </location>
</feature>
<dbReference type="Pfam" id="PF00498">
    <property type="entry name" value="FHA"/>
    <property type="match status" value="1"/>
</dbReference>
<feature type="coiled-coil region" evidence="1">
    <location>
        <begin position="275"/>
        <end position="344"/>
    </location>
</feature>
<comment type="caution">
    <text evidence="5">The sequence shown here is derived from an EMBL/GenBank/DDBJ whole genome shotgun (WGS) entry which is preliminary data.</text>
</comment>
<dbReference type="SMART" id="SM00240">
    <property type="entry name" value="FHA"/>
    <property type="match status" value="1"/>
</dbReference>
<evidence type="ECO:0000313" key="5">
    <source>
        <dbReference type="EMBL" id="KAG2179183.1"/>
    </source>
</evidence>
<dbReference type="OrthoDB" id="687730at2759"/>
<proteinExistence type="predicted"/>
<evidence type="ECO:0000313" key="6">
    <source>
        <dbReference type="Proteomes" id="UP000654370"/>
    </source>
</evidence>
<name>A0A8H7UGM8_MORIS</name>
<dbReference type="Gene3D" id="2.60.200.20">
    <property type="match status" value="1"/>
</dbReference>
<dbReference type="AlphaFoldDB" id="A0A8H7UGM8"/>